<dbReference type="RefSeq" id="WP_005864159.1">
    <property type="nucleotide sequence ID" value="NZ_JH976486.1"/>
</dbReference>
<comment type="caution">
    <text evidence="1">The sequence shown here is derived from an EMBL/GenBank/DDBJ whole genome shotgun (WGS) entry which is preliminary data.</text>
</comment>
<organism evidence="1 2">
    <name type="scientific">Parabacteroides distasonis CL09T03C24</name>
    <dbReference type="NCBI Taxonomy" id="999417"/>
    <lineage>
        <taxon>Bacteria</taxon>
        <taxon>Pseudomonadati</taxon>
        <taxon>Bacteroidota</taxon>
        <taxon>Bacteroidia</taxon>
        <taxon>Bacteroidales</taxon>
        <taxon>Tannerellaceae</taxon>
        <taxon>Parabacteroides</taxon>
    </lineage>
</organism>
<evidence type="ECO:0008006" key="3">
    <source>
        <dbReference type="Google" id="ProtNLM"/>
    </source>
</evidence>
<evidence type="ECO:0000313" key="2">
    <source>
        <dbReference type="Proteomes" id="UP000006262"/>
    </source>
</evidence>
<accession>A0AAD2YJ76</accession>
<name>A0AAD2YJ76_PARDI</name>
<sequence>MRQEKLNGRPPKEQHKKRSYQVNVKLMTEEYYYLKSQASKAAMPINDYVRSAIRSKEVRQRLIPELNLHIRELCGMANNINQLAKKANQAGFTTVSLECSVFMEMIDDIIQRIKDDGKNNMWG</sequence>
<dbReference type="InterPro" id="IPR053842">
    <property type="entry name" value="NikA-like"/>
</dbReference>
<evidence type="ECO:0000313" key="1">
    <source>
        <dbReference type="EMBL" id="EKN29735.1"/>
    </source>
</evidence>
<gene>
    <name evidence="1" type="ORF">HMPREF1059_01336</name>
</gene>
<proteinExistence type="predicted"/>
<dbReference type="EMBL" id="AGZN01000012">
    <property type="protein sequence ID" value="EKN29735.1"/>
    <property type="molecule type" value="Genomic_DNA"/>
</dbReference>
<dbReference type="Pfam" id="PF21983">
    <property type="entry name" value="NikA-like"/>
    <property type="match status" value="1"/>
</dbReference>
<dbReference type="AlphaFoldDB" id="A0AAD2YJ76"/>
<reference evidence="1 2" key="1">
    <citation type="submission" date="2012-02" db="EMBL/GenBank/DDBJ databases">
        <title>The Genome Sequence of Parabacteroides distasonis CL09T03C24.</title>
        <authorList>
            <consortium name="The Broad Institute Genome Sequencing Platform"/>
            <person name="Earl A."/>
            <person name="Ward D."/>
            <person name="Feldgarden M."/>
            <person name="Gevers D."/>
            <person name="Zitomersky N.L."/>
            <person name="Coyne M.J."/>
            <person name="Comstock L.E."/>
            <person name="Young S.K."/>
            <person name="Zeng Q."/>
            <person name="Gargeya S."/>
            <person name="Fitzgerald M."/>
            <person name="Haas B."/>
            <person name="Abouelleil A."/>
            <person name="Alvarado L."/>
            <person name="Arachchi H.M."/>
            <person name="Berlin A."/>
            <person name="Chapman S.B."/>
            <person name="Gearin G."/>
            <person name="Goldberg J."/>
            <person name="Griggs A."/>
            <person name="Gujja S."/>
            <person name="Hansen M."/>
            <person name="Heiman D."/>
            <person name="Howarth C."/>
            <person name="Larimer J."/>
            <person name="Lui A."/>
            <person name="MacDonald P.J.P."/>
            <person name="McCowen C."/>
            <person name="Montmayeur A."/>
            <person name="Murphy C."/>
            <person name="Neiman D."/>
            <person name="Pearson M."/>
            <person name="Priest M."/>
            <person name="Roberts A."/>
            <person name="Saif S."/>
            <person name="Shea T."/>
            <person name="Sisk P."/>
            <person name="Stolte C."/>
            <person name="Sykes S."/>
            <person name="Wortman J."/>
            <person name="Nusbaum C."/>
            <person name="Birren B."/>
        </authorList>
    </citation>
    <scope>NUCLEOTIDE SEQUENCE [LARGE SCALE GENOMIC DNA]</scope>
    <source>
        <strain evidence="1 2">CL09T03C24</strain>
    </source>
</reference>
<dbReference type="Proteomes" id="UP000006262">
    <property type="component" value="Unassembled WGS sequence"/>
</dbReference>
<protein>
    <recommendedName>
        <fullName evidence="3">Bacterial mobilisation domain-containing protein</fullName>
    </recommendedName>
</protein>